<accession>A0A3S1BVC7</accession>
<dbReference type="InterPro" id="IPR002802">
    <property type="entry name" value="Endo_dU"/>
</dbReference>
<keyword evidence="2" id="KW-1185">Reference proteome</keyword>
<dbReference type="PANTHER" id="PTHR39518">
    <property type="entry name" value="UPF0215 PROTEIN MJ1150"/>
    <property type="match status" value="1"/>
</dbReference>
<dbReference type="OrthoDB" id="25804at2"/>
<dbReference type="PANTHER" id="PTHR39518:SF2">
    <property type="entry name" value="UPF0215 PROTEIN MJ1150"/>
    <property type="match status" value="1"/>
</dbReference>
<proteinExistence type="inferred from homology"/>
<organism evidence="1 2">
    <name type="scientific">Dulcicalothrix desertica PCC 7102</name>
    <dbReference type="NCBI Taxonomy" id="232991"/>
    <lineage>
        <taxon>Bacteria</taxon>
        <taxon>Bacillati</taxon>
        <taxon>Cyanobacteriota</taxon>
        <taxon>Cyanophyceae</taxon>
        <taxon>Nostocales</taxon>
        <taxon>Calotrichaceae</taxon>
        <taxon>Dulcicalothrix</taxon>
    </lineage>
</organism>
<dbReference type="Gene3D" id="3.30.2170.10">
    <property type="entry name" value="archaeoglobus fulgidus dsm 4304 superfamily"/>
    <property type="match status" value="1"/>
</dbReference>
<dbReference type="Pfam" id="PF01949">
    <property type="entry name" value="Endo_dU"/>
    <property type="match status" value="1"/>
</dbReference>
<evidence type="ECO:0000313" key="2">
    <source>
        <dbReference type="Proteomes" id="UP000271624"/>
    </source>
</evidence>
<dbReference type="HAMAP" id="MF_00582">
    <property type="entry name" value="UPF0215"/>
    <property type="match status" value="1"/>
</dbReference>
<dbReference type="AlphaFoldDB" id="A0A3S1BVC7"/>
<gene>
    <name evidence="1" type="ORF">DSM106972_090050</name>
</gene>
<protein>
    <submittedName>
        <fullName evidence="1">Uncharacterized protein</fullName>
    </submittedName>
</protein>
<name>A0A3S1BVC7_9CYAN</name>
<sequence length="194" mass="21285">MKLELLLKLNRTIRVIGFDDAPFIRGSKENVNLAGIICAQTRFEGMVWGQIQQDGFDSTDTICNLLIGGKFLPQLHIVLLDGIGFGGLNFVNLPELCARLQIPCVAVMRRKPDLTAMLEPINRLPYPEKRLELLRSAGTIYEFPPFVFQVCGEHPSVTASVLQRLTDCGKVPEALRLAHLIGAAVIKGESGSSA</sequence>
<comment type="caution">
    <text evidence="1">The sequence shown here is derived from an EMBL/GenBank/DDBJ whole genome shotgun (WGS) entry which is preliminary data.</text>
</comment>
<dbReference type="PIRSF" id="PIRSF006380">
    <property type="entry name" value="UCP006380"/>
    <property type="match status" value="1"/>
</dbReference>
<dbReference type="RefSeq" id="WP_127086966.1">
    <property type="nucleotide sequence ID" value="NZ_RSCL01000041.1"/>
</dbReference>
<evidence type="ECO:0000313" key="1">
    <source>
        <dbReference type="EMBL" id="RUS95529.1"/>
    </source>
</evidence>
<reference evidence="1" key="1">
    <citation type="submission" date="2018-12" db="EMBL/GenBank/DDBJ databases">
        <authorList>
            <person name="Will S."/>
            <person name="Neumann-Schaal M."/>
            <person name="Henke P."/>
        </authorList>
    </citation>
    <scope>NUCLEOTIDE SEQUENCE</scope>
    <source>
        <strain evidence="1">PCC 7102</strain>
    </source>
</reference>
<dbReference type="EMBL" id="RSCL01000041">
    <property type="protein sequence ID" value="RUS95529.1"/>
    <property type="molecule type" value="Genomic_DNA"/>
</dbReference>
<reference evidence="1" key="2">
    <citation type="journal article" date="2019" name="Genome Biol. Evol.">
        <title>Day and night: Metabolic profiles and evolutionary relationships of six axenic non-marine cyanobacteria.</title>
        <authorList>
            <person name="Will S.E."/>
            <person name="Henke P."/>
            <person name="Boedeker C."/>
            <person name="Huang S."/>
            <person name="Brinkmann H."/>
            <person name="Rohde M."/>
            <person name="Jarek M."/>
            <person name="Friedl T."/>
            <person name="Seufert S."/>
            <person name="Schumacher M."/>
            <person name="Overmann J."/>
            <person name="Neumann-Schaal M."/>
            <person name="Petersen J."/>
        </authorList>
    </citation>
    <scope>NUCLEOTIDE SEQUENCE [LARGE SCALE GENOMIC DNA]</scope>
    <source>
        <strain evidence="1">PCC 7102</strain>
    </source>
</reference>
<dbReference type="Proteomes" id="UP000271624">
    <property type="component" value="Unassembled WGS sequence"/>
</dbReference>